<evidence type="ECO:0000256" key="4">
    <source>
        <dbReference type="ARBA" id="ARBA00022525"/>
    </source>
</evidence>
<dbReference type="Pfam" id="PF22651">
    <property type="entry name" value="OBP47_like"/>
    <property type="match status" value="1"/>
</dbReference>
<evidence type="ECO:0000256" key="3">
    <source>
        <dbReference type="ARBA" id="ARBA00022448"/>
    </source>
</evidence>
<dbReference type="Gene3D" id="1.10.238.270">
    <property type="match status" value="1"/>
</dbReference>
<dbReference type="PANTHER" id="PTHR21066">
    <property type="entry name" value="ODORANT-BINDING PROTEIN 59A-RELATED"/>
    <property type="match status" value="1"/>
</dbReference>
<comment type="subcellular location">
    <subcellularLocation>
        <location evidence="1">Secreted</location>
    </subcellularLocation>
</comment>
<evidence type="ECO:0000256" key="5">
    <source>
        <dbReference type="ARBA" id="ARBA00022606"/>
    </source>
</evidence>
<evidence type="ECO:0000256" key="8">
    <source>
        <dbReference type="SAM" id="SignalP"/>
    </source>
</evidence>
<keyword evidence="7" id="KW-1015">Disulfide bond</keyword>
<dbReference type="VEuPathDB" id="VectorBase:ASIC007805"/>
<sequence>MFKLALATLVTVFGMISTQPPPPDVSCFQRGPVTVDDCCQIPKTVDSSVMDKCRADNPRSEQMPAPGVPKTEGCCVMQCILTETGGFANNALNTDAIKRTLATTIGADANFASAVNGAVDNCARQIQSDPAYNVAPISASPDRAGCSFIPQGFLNCLHTTLFKNCPAAVWTESSDCQALKQKLDGGCPYFSQLGRGPKN</sequence>
<dbReference type="GO" id="GO:0007608">
    <property type="term" value="P:sensory perception of smell"/>
    <property type="evidence" value="ECO:0007669"/>
    <property type="project" value="UniProtKB-KW"/>
</dbReference>
<evidence type="ECO:0000313" key="11">
    <source>
        <dbReference type="EnsemblMetazoa" id="ASIC007805-PA"/>
    </source>
</evidence>
<evidence type="ECO:0000259" key="9">
    <source>
        <dbReference type="Pfam" id="PF22651"/>
    </source>
</evidence>
<keyword evidence="4" id="KW-0964">Secreted</keyword>
<reference evidence="10 12" key="1">
    <citation type="journal article" date="2014" name="BMC Genomics">
        <title>Genome sequence of Anopheles sinensis provides insight into genetics basis of mosquito competence for malaria parasites.</title>
        <authorList>
            <person name="Zhou D."/>
            <person name="Zhang D."/>
            <person name="Ding G."/>
            <person name="Shi L."/>
            <person name="Hou Q."/>
            <person name="Ye Y."/>
            <person name="Xu Y."/>
            <person name="Zhou H."/>
            <person name="Xiong C."/>
            <person name="Li S."/>
            <person name="Yu J."/>
            <person name="Hong S."/>
            <person name="Yu X."/>
            <person name="Zou P."/>
            <person name="Chen C."/>
            <person name="Chang X."/>
            <person name="Wang W."/>
            <person name="Lv Y."/>
            <person name="Sun Y."/>
            <person name="Ma L."/>
            <person name="Shen B."/>
            <person name="Zhu C."/>
        </authorList>
    </citation>
    <scope>NUCLEOTIDE SEQUENCE [LARGE SCALE GENOMIC DNA]</scope>
</reference>
<accession>A0A084VQS3</accession>
<dbReference type="OMA" id="TESCEMA"/>
<dbReference type="AlphaFoldDB" id="A0A084VQS3"/>
<dbReference type="EMBL" id="KE525006">
    <property type="protein sequence ID" value="KFB40317.1"/>
    <property type="molecule type" value="Genomic_DNA"/>
</dbReference>
<evidence type="ECO:0000256" key="7">
    <source>
        <dbReference type="ARBA" id="ARBA00023157"/>
    </source>
</evidence>
<dbReference type="EMBL" id="ATLV01015302">
    <property type="status" value="NOT_ANNOTATED_CDS"/>
    <property type="molecule type" value="Genomic_DNA"/>
</dbReference>
<keyword evidence="5" id="KW-0716">Sensory transduction</keyword>
<feature type="chain" id="PRO_5001783927" evidence="8">
    <location>
        <begin position="19"/>
        <end position="199"/>
    </location>
</feature>
<keyword evidence="6" id="KW-0552">Olfaction</keyword>
<keyword evidence="8" id="KW-0732">Signal</keyword>
<reference evidence="11" key="2">
    <citation type="submission" date="2020-05" db="UniProtKB">
        <authorList>
            <consortium name="EnsemblMetazoa"/>
        </authorList>
    </citation>
    <scope>IDENTIFICATION</scope>
</reference>
<evidence type="ECO:0000256" key="1">
    <source>
        <dbReference type="ARBA" id="ARBA00004613"/>
    </source>
</evidence>
<evidence type="ECO:0000313" key="10">
    <source>
        <dbReference type="EMBL" id="KFB40317.1"/>
    </source>
</evidence>
<gene>
    <name evidence="10" type="ORF">ZHAS_00007805</name>
</gene>
<feature type="domain" description="OBP47-like" evidence="9">
    <location>
        <begin position="42"/>
        <end position="181"/>
    </location>
</feature>
<dbReference type="Proteomes" id="UP000030765">
    <property type="component" value="Unassembled WGS sequence"/>
</dbReference>
<organism evidence="11 12">
    <name type="scientific">Anopheles sinensis</name>
    <name type="common">Mosquito</name>
    <dbReference type="NCBI Taxonomy" id="74873"/>
    <lineage>
        <taxon>Eukaryota</taxon>
        <taxon>Metazoa</taxon>
        <taxon>Ecdysozoa</taxon>
        <taxon>Arthropoda</taxon>
        <taxon>Hexapoda</taxon>
        <taxon>Insecta</taxon>
        <taxon>Pterygota</taxon>
        <taxon>Neoptera</taxon>
        <taxon>Endopterygota</taxon>
        <taxon>Diptera</taxon>
        <taxon>Nematocera</taxon>
        <taxon>Culicoidea</taxon>
        <taxon>Culicidae</taxon>
        <taxon>Anophelinae</taxon>
        <taxon>Anopheles</taxon>
    </lineage>
</organism>
<dbReference type="VEuPathDB" id="VectorBase:ASIS011564"/>
<dbReference type="SUPFAM" id="SSF47565">
    <property type="entry name" value="Insect pheromone/odorant-binding proteins"/>
    <property type="match status" value="1"/>
</dbReference>
<protein>
    <submittedName>
        <fullName evidence="10">AGAP007281-PA-like protein</fullName>
    </submittedName>
</protein>
<dbReference type="InterPro" id="IPR052295">
    <property type="entry name" value="Odorant-binding_protein"/>
</dbReference>
<name>A0A084VQS3_ANOSI</name>
<dbReference type="EnsemblMetazoa" id="ASIC007805-RA">
    <property type="protein sequence ID" value="ASIC007805-PA"/>
    <property type="gene ID" value="ASIC007805"/>
</dbReference>
<comment type="similarity">
    <text evidence="2">Belongs to the PBP/GOBP family.</text>
</comment>
<dbReference type="GO" id="GO:0005576">
    <property type="term" value="C:extracellular region"/>
    <property type="evidence" value="ECO:0007669"/>
    <property type="project" value="UniProtKB-SubCell"/>
</dbReference>
<keyword evidence="12" id="KW-1185">Reference proteome</keyword>
<dbReference type="InterPro" id="IPR036728">
    <property type="entry name" value="PBP_GOBP_sf"/>
</dbReference>
<dbReference type="InterPro" id="IPR054577">
    <property type="entry name" value="OBP47-like_dom"/>
</dbReference>
<dbReference type="OrthoDB" id="7962367at2759"/>
<evidence type="ECO:0000256" key="6">
    <source>
        <dbReference type="ARBA" id="ARBA00022725"/>
    </source>
</evidence>
<dbReference type="GO" id="GO:0005549">
    <property type="term" value="F:odorant binding"/>
    <property type="evidence" value="ECO:0007669"/>
    <property type="project" value="InterPro"/>
</dbReference>
<proteinExistence type="inferred from homology"/>
<evidence type="ECO:0000313" key="12">
    <source>
        <dbReference type="Proteomes" id="UP000030765"/>
    </source>
</evidence>
<evidence type="ECO:0000256" key="2">
    <source>
        <dbReference type="ARBA" id="ARBA00008098"/>
    </source>
</evidence>
<keyword evidence="3" id="KW-0813">Transport</keyword>
<feature type="signal peptide" evidence="8">
    <location>
        <begin position="1"/>
        <end position="18"/>
    </location>
</feature>
<dbReference type="PANTHER" id="PTHR21066:SF3">
    <property type="entry name" value="IP02236P"/>
    <property type="match status" value="1"/>
</dbReference>